<dbReference type="Gene3D" id="3.50.4.10">
    <property type="entry name" value="Hepatocyte Growth Factor"/>
    <property type="match status" value="1"/>
</dbReference>
<evidence type="ECO:0000256" key="2">
    <source>
        <dbReference type="SAM" id="Phobius"/>
    </source>
</evidence>
<evidence type="ECO:0000313" key="5">
    <source>
        <dbReference type="Proteomes" id="UP000594262"/>
    </source>
</evidence>
<dbReference type="EnsemblMetazoa" id="CLYHEMT023512.1">
    <property type="protein sequence ID" value="CLYHEMP023512.1"/>
    <property type="gene ID" value="CLYHEMG023512"/>
</dbReference>
<keyword evidence="2" id="KW-1133">Transmembrane helix</keyword>
<sequence>MKYKVLQQLERFLVSILLYSHYLHAIILGRRIMKPDKSVNTAYFELAHTNKVHGRTPFHDQHVLDKMECVHLCTDFPNCRSFNWNEDDQRCQLVAYDRLTAPTYTDKTGWNNYDGGNQYYVHIETHSVSHIACYRGTGGSCSRDQVIQTYSSNNCDIDLNTNTFEYDPVLGVIRQMCGTKYLLAPEQNVWEDSNSGNPKVILQGPAAWSSDVRMRWRRVHYGISYWHYCLYMWGDGATGSDQSLEIGDCHHNHHAIQIHFVHAPKPPVKVTVFTNIGVHSTMDSVLAHTKIVNNNYDRIGYSDGFVQQTWGETYFLRMEALFVAPDTGSFKFKLNVDDIGRVSISTDENAANKNIILDDAGTNPDTAPREIHIHGWDFVNYGKESTAVSLTKGMRYYIEVLMYEWGGADFIQMAMLCPSSTEYEFVETNYLNLIESEWET</sequence>
<evidence type="ECO:0000256" key="1">
    <source>
        <dbReference type="ARBA" id="ARBA00022729"/>
    </source>
</evidence>
<dbReference type="InterPro" id="IPR052387">
    <property type="entry name" value="Fibrocystin"/>
</dbReference>
<reference evidence="4" key="1">
    <citation type="submission" date="2021-01" db="UniProtKB">
        <authorList>
            <consortium name="EnsemblMetazoa"/>
        </authorList>
    </citation>
    <scope>IDENTIFICATION</scope>
</reference>
<evidence type="ECO:0000313" key="4">
    <source>
        <dbReference type="EnsemblMetazoa" id="CLYHEMP023512.1"/>
    </source>
</evidence>
<protein>
    <recommendedName>
        <fullName evidence="3">PA14 domain-containing protein</fullName>
    </recommendedName>
</protein>
<dbReference type="Pfam" id="PF00024">
    <property type="entry name" value="PAN_1"/>
    <property type="match status" value="1"/>
</dbReference>
<organism evidence="4 5">
    <name type="scientific">Clytia hemisphaerica</name>
    <dbReference type="NCBI Taxonomy" id="252671"/>
    <lineage>
        <taxon>Eukaryota</taxon>
        <taxon>Metazoa</taxon>
        <taxon>Cnidaria</taxon>
        <taxon>Hydrozoa</taxon>
        <taxon>Hydroidolina</taxon>
        <taxon>Leptothecata</taxon>
        <taxon>Obeliida</taxon>
        <taxon>Clytiidae</taxon>
        <taxon>Clytia</taxon>
    </lineage>
</organism>
<name>A0A7M5XIH3_9CNID</name>
<dbReference type="SUPFAM" id="SSF57414">
    <property type="entry name" value="Hairpin loop containing domain-like"/>
    <property type="match status" value="1"/>
</dbReference>
<dbReference type="PANTHER" id="PTHR46769">
    <property type="entry name" value="POLYCYSTIC KIDNEY AND HEPATIC DISEASE 1 (AUTOSOMAL RECESSIVE)-LIKE 1"/>
    <property type="match status" value="1"/>
</dbReference>
<dbReference type="GeneID" id="136811338"/>
<dbReference type="Gene3D" id="2.60.120.1560">
    <property type="match status" value="1"/>
</dbReference>
<accession>A0A7M5XIH3</accession>
<dbReference type="InterPro" id="IPR037524">
    <property type="entry name" value="PA14/GLEYA"/>
</dbReference>
<dbReference type="PROSITE" id="PS51820">
    <property type="entry name" value="PA14"/>
    <property type="match status" value="1"/>
</dbReference>
<dbReference type="PANTHER" id="PTHR46769:SF2">
    <property type="entry name" value="FIBROCYSTIN-L ISOFORM 2 PRECURSOR-RELATED"/>
    <property type="match status" value="1"/>
</dbReference>
<keyword evidence="2" id="KW-0472">Membrane</keyword>
<feature type="domain" description="PA14" evidence="3">
    <location>
        <begin position="263"/>
        <end position="430"/>
    </location>
</feature>
<dbReference type="AlphaFoldDB" id="A0A7M5XIH3"/>
<feature type="transmembrane region" description="Helical" evidence="2">
    <location>
        <begin position="12"/>
        <end position="33"/>
    </location>
</feature>
<dbReference type="OrthoDB" id="5957890at2759"/>
<keyword evidence="5" id="KW-1185">Reference proteome</keyword>
<dbReference type="RefSeq" id="XP_066924054.1">
    <property type="nucleotide sequence ID" value="XM_067067953.1"/>
</dbReference>
<dbReference type="Proteomes" id="UP000594262">
    <property type="component" value="Unplaced"/>
</dbReference>
<evidence type="ECO:0000259" key="3">
    <source>
        <dbReference type="PROSITE" id="PS51820"/>
    </source>
</evidence>
<keyword evidence="2" id="KW-0812">Transmembrane</keyword>
<dbReference type="InterPro" id="IPR003609">
    <property type="entry name" value="Pan_app"/>
</dbReference>
<keyword evidence="1" id="KW-0732">Signal</keyword>
<proteinExistence type="predicted"/>
<dbReference type="SUPFAM" id="SSF56988">
    <property type="entry name" value="Anthrax protective antigen"/>
    <property type="match status" value="1"/>
</dbReference>